<feature type="signal peptide" evidence="1">
    <location>
        <begin position="1"/>
        <end position="21"/>
    </location>
</feature>
<protein>
    <submittedName>
        <fullName evidence="2">Uncharacterized protein</fullName>
    </submittedName>
</protein>
<dbReference type="KEGG" id="scia:HUG15_19725"/>
<dbReference type="RefSeq" id="WP_200125044.1">
    <property type="nucleotide sequence ID" value="NZ_CP054705.1"/>
</dbReference>
<feature type="chain" id="PRO_5038569996" evidence="1">
    <location>
        <begin position="22"/>
        <end position="163"/>
    </location>
</feature>
<organism evidence="2 3">
    <name type="scientific">Salicibibacter cibarius</name>
    <dbReference type="NCBI Taxonomy" id="2743000"/>
    <lineage>
        <taxon>Bacteria</taxon>
        <taxon>Bacillati</taxon>
        <taxon>Bacillota</taxon>
        <taxon>Bacilli</taxon>
        <taxon>Bacillales</taxon>
        <taxon>Bacillaceae</taxon>
        <taxon>Salicibibacter</taxon>
    </lineage>
</organism>
<accession>A0A7T6Z745</accession>
<evidence type="ECO:0000313" key="2">
    <source>
        <dbReference type="EMBL" id="QQK77591.1"/>
    </source>
</evidence>
<dbReference type="Proteomes" id="UP000595823">
    <property type="component" value="Chromosome"/>
</dbReference>
<name>A0A7T6Z745_9BACI</name>
<dbReference type="EMBL" id="CP054705">
    <property type="protein sequence ID" value="QQK77591.1"/>
    <property type="molecule type" value="Genomic_DNA"/>
</dbReference>
<dbReference type="AlphaFoldDB" id="A0A7T6Z745"/>
<evidence type="ECO:0000256" key="1">
    <source>
        <dbReference type="SAM" id="SignalP"/>
    </source>
</evidence>
<keyword evidence="1" id="KW-0732">Signal</keyword>
<evidence type="ECO:0000313" key="3">
    <source>
        <dbReference type="Proteomes" id="UP000595823"/>
    </source>
</evidence>
<dbReference type="PROSITE" id="PS51257">
    <property type="entry name" value="PROKAR_LIPOPROTEIN"/>
    <property type="match status" value="1"/>
</dbReference>
<keyword evidence="3" id="KW-1185">Reference proteome</keyword>
<sequence length="163" mass="19350">MIKKYLSMMSMVILASCNSTGAESINDELHDYRNDWQELQSMMDEFYDQLDESQRNVRYPELEAFYEEELLPQLDEMANYAEDIEPNHEEIRELHGIQEEAIEKLEMSMKITYELVNDEDSDNSIDNSVQAGEYMAEAEDLQLRFNEQWDALFDEYNEDDEVK</sequence>
<gene>
    <name evidence="2" type="ORF">HUG15_19725</name>
</gene>
<proteinExistence type="predicted"/>
<reference evidence="2 3" key="1">
    <citation type="submission" date="2020-06" db="EMBL/GenBank/DDBJ databases">
        <title>Genomic analysis of Salicibibacter sp. NKC5-3.</title>
        <authorList>
            <person name="Oh Y.J."/>
        </authorList>
    </citation>
    <scope>NUCLEOTIDE SEQUENCE [LARGE SCALE GENOMIC DNA]</scope>
    <source>
        <strain evidence="2 3">NKC5-3</strain>
    </source>
</reference>